<organism evidence="3 4">
    <name type="scientific">Patella caerulea</name>
    <name type="common">Rayed Mediterranean limpet</name>
    <dbReference type="NCBI Taxonomy" id="87958"/>
    <lineage>
        <taxon>Eukaryota</taxon>
        <taxon>Metazoa</taxon>
        <taxon>Spiralia</taxon>
        <taxon>Lophotrochozoa</taxon>
        <taxon>Mollusca</taxon>
        <taxon>Gastropoda</taxon>
        <taxon>Patellogastropoda</taxon>
        <taxon>Patelloidea</taxon>
        <taxon>Patellidae</taxon>
        <taxon>Patella</taxon>
    </lineage>
</organism>
<keyword evidence="1" id="KW-0472">Membrane</keyword>
<dbReference type="SMART" id="SM01265">
    <property type="entry name" value="Mab-21"/>
    <property type="match status" value="1"/>
</dbReference>
<proteinExistence type="predicted"/>
<dbReference type="InterPro" id="IPR046906">
    <property type="entry name" value="Mab-21_HhH/H2TH-like"/>
</dbReference>
<keyword evidence="1" id="KW-1133">Transmembrane helix</keyword>
<dbReference type="EMBL" id="JAZGQO010000003">
    <property type="protein sequence ID" value="KAK6188171.1"/>
    <property type="molecule type" value="Genomic_DNA"/>
</dbReference>
<dbReference type="InterPro" id="IPR024810">
    <property type="entry name" value="MAB21L/cGLR"/>
</dbReference>
<name>A0AAN8Q0V6_PATCE</name>
<dbReference type="Pfam" id="PF20266">
    <property type="entry name" value="Mab-21_C"/>
    <property type="match status" value="1"/>
</dbReference>
<dbReference type="Gene3D" id="3.30.460.90">
    <property type="match status" value="1"/>
</dbReference>
<keyword evidence="1" id="KW-0812">Transmembrane</keyword>
<dbReference type="PANTHER" id="PTHR10656">
    <property type="entry name" value="CELL FATE DETERMINING PROTEIN MAB21-RELATED"/>
    <property type="match status" value="1"/>
</dbReference>
<dbReference type="AlphaFoldDB" id="A0AAN8Q0V6"/>
<gene>
    <name evidence="3" type="ORF">SNE40_004413</name>
</gene>
<dbReference type="PANTHER" id="PTHR10656:SF78">
    <property type="entry name" value="CYCLIC GMP-AMP SYNTHASE-LIKE"/>
    <property type="match status" value="1"/>
</dbReference>
<dbReference type="Proteomes" id="UP001347796">
    <property type="component" value="Unassembled WGS sequence"/>
</dbReference>
<feature type="domain" description="Mab-21-like HhH/H2TH-like" evidence="2">
    <location>
        <begin position="627"/>
        <end position="708"/>
    </location>
</feature>
<protein>
    <recommendedName>
        <fullName evidence="2">Mab-21-like HhH/H2TH-like domain-containing protein</fullName>
    </recommendedName>
</protein>
<keyword evidence="4" id="KW-1185">Reference proteome</keyword>
<evidence type="ECO:0000259" key="2">
    <source>
        <dbReference type="Pfam" id="PF20266"/>
    </source>
</evidence>
<evidence type="ECO:0000313" key="3">
    <source>
        <dbReference type="EMBL" id="KAK6188171.1"/>
    </source>
</evidence>
<dbReference type="Gene3D" id="1.10.1410.40">
    <property type="match status" value="1"/>
</dbReference>
<evidence type="ECO:0000313" key="4">
    <source>
        <dbReference type="Proteomes" id="UP001347796"/>
    </source>
</evidence>
<comment type="caution">
    <text evidence="3">The sequence shown here is derived from an EMBL/GenBank/DDBJ whole genome shotgun (WGS) entry which is preliminary data.</text>
</comment>
<accession>A0AAN8Q0V6</accession>
<feature type="transmembrane region" description="Helical" evidence="1">
    <location>
        <begin position="115"/>
        <end position="140"/>
    </location>
</feature>
<evidence type="ECO:0000256" key="1">
    <source>
        <dbReference type="SAM" id="Phobius"/>
    </source>
</evidence>
<sequence length="772" mass="87874">MVMDFGTAAAIADSIFFNISLFFSIKKCQHNENYREPIIEDEENTETGLFNLATQFEPVQNRTVWQSFFGLFSPYEDSESEQQIPKQTTIDTTSPYICDTVILATQQESVYAEILVQWLVVFVLLFIILIGSVCVLFFTWKKQAKSRIKKPKSKINPDEPITIPLKVEEIHASCSDLTEHSDDVSSTVNEEIVSKPVVTPGPVQLTSGKFHIHTELFKNVKIDIFLEQTIDRFLSELDRKLGIGLSMCDGVSNTLSASSSSNGISMTGLALTTPRINRRSISCTTRPRARQNVTSLPLGIGHHGDVSSLQSSPWYEVEAINNRMKWSNQNYTTKRPDLHDITEPRLRNVLQSHQSSCPIKSEQLATATFMVNYILLLLEKELGTMVSDDGFRLVNFKAFGSMRKGMKISKASHFDVLMLMNSSKIVLDKAYHHNVTDDIPPGSVLITAREIKQNVRHKKFLKRAYIDDNFHQVFSPSETMANANELIDRALTNIMTRCKKYMDRLPFTVGRSSSPELSLVFNTRVLHGLGLGVTEINICLQPAISLHQKKSLLLPKLYAVVPSHLRDMQNKPATQVPGQGLRIFRQPENLDKDLLWDLSFCDLETRYLQDMSDIIQDTGVQSSFCVCLQLLKTLFSNSNRTSLLNRGEIESYHLETILYFLLLESTPTHWTFENLPNRLSDAIHFLRSAVQSQWLPNFFVANPHLMKKSPFLEHIPFLNCSRQVNLFLKMSSETTRKTLNFINSRLTETGISAALKDEYSQDMWEYEFFIFG</sequence>
<reference evidence="3 4" key="1">
    <citation type="submission" date="2024-01" db="EMBL/GenBank/DDBJ databases">
        <title>The genome of the rayed Mediterranean limpet Patella caerulea (Linnaeus, 1758).</title>
        <authorList>
            <person name="Anh-Thu Weber A."/>
            <person name="Halstead-Nussloch G."/>
        </authorList>
    </citation>
    <scope>NUCLEOTIDE SEQUENCE [LARGE SCALE GENOMIC DNA]</scope>
    <source>
        <strain evidence="3">AATW-2023a</strain>
        <tissue evidence="3">Whole specimen</tissue>
    </source>
</reference>